<accession>A0A1L6R9V1</accession>
<protein>
    <submittedName>
        <fullName evidence="2">Uncharacterized protein</fullName>
    </submittedName>
</protein>
<dbReference type="RefSeq" id="WP_075269167.1">
    <property type="nucleotide sequence ID" value="NZ_CP014332.1"/>
</dbReference>
<organism evidence="2 3">
    <name type="scientific">Weissella jogaejeotgali</name>
    <dbReference type="NCBI Taxonomy" id="1631871"/>
    <lineage>
        <taxon>Bacteria</taxon>
        <taxon>Bacillati</taxon>
        <taxon>Bacillota</taxon>
        <taxon>Bacilli</taxon>
        <taxon>Lactobacillales</taxon>
        <taxon>Lactobacillaceae</taxon>
        <taxon>Weissella</taxon>
    </lineage>
</organism>
<proteinExistence type="predicted"/>
<evidence type="ECO:0000256" key="1">
    <source>
        <dbReference type="SAM" id="MobiDB-lite"/>
    </source>
</evidence>
<dbReference type="KEGG" id="wjo:FOL01_0470"/>
<dbReference type="STRING" id="1631871.FOL01_0470"/>
<gene>
    <name evidence="2" type="ORF">FOL01_0470</name>
</gene>
<dbReference type="EMBL" id="CP014332">
    <property type="protein sequence ID" value="APS41329.1"/>
    <property type="molecule type" value="Genomic_DNA"/>
</dbReference>
<keyword evidence="3" id="KW-1185">Reference proteome</keyword>
<evidence type="ECO:0000313" key="3">
    <source>
        <dbReference type="Proteomes" id="UP000185473"/>
    </source>
</evidence>
<dbReference type="Proteomes" id="UP000185473">
    <property type="component" value="Chromosome"/>
</dbReference>
<name>A0A1L6R9V1_9LACO</name>
<reference evidence="2 3" key="1">
    <citation type="submission" date="2016-02" db="EMBL/GenBank/DDBJ databases">
        <title>Complete Genome Sequence of Weissella jogaejeotgali FOL01.</title>
        <authorList>
            <person name="Lee J.-H."/>
            <person name="Ku H.-J."/>
        </authorList>
    </citation>
    <scope>NUCLEOTIDE SEQUENCE [LARGE SCALE GENOMIC DNA]</scope>
    <source>
        <strain evidence="2 3">FOL01</strain>
    </source>
</reference>
<dbReference type="AlphaFoldDB" id="A0A1L6R9V1"/>
<feature type="compositionally biased region" description="Acidic residues" evidence="1">
    <location>
        <begin position="81"/>
        <end position="92"/>
    </location>
</feature>
<evidence type="ECO:0000313" key="2">
    <source>
        <dbReference type="EMBL" id="APS41329.1"/>
    </source>
</evidence>
<feature type="region of interest" description="Disordered" evidence="1">
    <location>
        <begin position="80"/>
        <end position="128"/>
    </location>
</feature>
<feature type="compositionally biased region" description="Low complexity" evidence="1">
    <location>
        <begin position="113"/>
        <end position="128"/>
    </location>
</feature>
<sequence length="128" mass="13792">MNITTSITNTSLKNSDKGLVIEFIDLVVNFVEPDNYFGGQIRLTEEEDGISFQTTTEALQDLAIVKAKKLISEAQVVVPEPEPEYVPDDEPVQSEATSEAPVADTPASEAPQSEVTSETTSEATSEAD</sequence>